<evidence type="ECO:0000313" key="2">
    <source>
        <dbReference type="Proteomes" id="UP000326799"/>
    </source>
</evidence>
<dbReference type="Proteomes" id="UP000326799">
    <property type="component" value="Unassembled WGS sequence"/>
</dbReference>
<dbReference type="AlphaFoldDB" id="A0A5N6EN40"/>
<gene>
    <name evidence="1" type="ORF">BDV33DRAFT_205131</name>
</gene>
<reference evidence="1 2" key="1">
    <citation type="submission" date="2019-04" db="EMBL/GenBank/DDBJ databases">
        <title>Fungal friends and foes A comparative genomics study of 23 Aspergillus species from section Flavi.</title>
        <authorList>
            <consortium name="DOE Joint Genome Institute"/>
            <person name="Kjaerbolling I."/>
            <person name="Vesth T.C."/>
            <person name="Frisvad J.C."/>
            <person name="Nybo J.L."/>
            <person name="Theobald S."/>
            <person name="Kildgaard S."/>
            <person name="Petersen T.I."/>
            <person name="Kuo A."/>
            <person name="Sato A."/>
            <person name="Lyhne E.K."/>
            <person name="Kogle M.E."/>
            <person name="Wiebenga A."/>
            <person name="Kun R.S."/>
            <person name="Lubbers R.J."/>
            <person name="Makela M.R."/>
            <person name="Barry K."/>
            <person name="Chovatia M."/>
            <person name="Clum A."/>
            <person name="Daum C."/>
            <person name="Haridas S."/>
            <person name="He G."/>
            <person name="LaButti K."/>
            <person name="Lipzen A."/>
            <person name="Mondo S."/>
            <person name="Pangilinan J."/>
            <person name="Riley R."/>
            <person name="Salamov A."/>
            <person name="Simmons B.A."/>
            <person name="Magnuson J.K."/>
            <person name="Henrissat B."/>
            <person name="Mortensen U.H."/>
            <person name="Larsen T.O."/>
            <person name="De vries R.P."/>
            <person name="Grigoriev I.V."/>
            <person name="Machida M."/>
            <person name="Baker S.E."/>
            <person name="Andersen M.R."/>
        </authorList>
    </citation>
    <scope>NUCLEOTIDE SEQUENCE [LARGE SCALE GENOMIC DNA]</scope>
    <source>
        <strain evidence="1 2">CBS 126849</strain>
    </source>
</reference>
<accession>A0A5N6EN40</accession>
<dbReference type="EMBL" id="ML733446">
    <property type="protein sequence ID" value="KAB8218727.1"/>
    <property type="molecule type" value="Genomic_DNA"/>
</dbReference>
<organism evidence="1 2">
    <name type="scientific">Aspergillus novoparasiticus</name>
    <dbReference type="NCBI Taxonomy" id="986946"/>
    <lineage>
        <taxon>Eukaryota</taxon>
        <taxon>Fungi</taxon>
        <taxon>Dikarya</taxon>
        <taxon>Ascomycota</taxon>
        <taxon>Pezizomycotina</taxon>
        <taxon>Eurotiomycetes</taxon>
        <taxon>Eurotiomycetidae</taxon>
        <taxon>Eurotiales</taxon>
        <taxon>Aspergillaceae</taxon>
        <taxon>Aspergillus</taxon>
        <taxon>Aspergillus subgen. Circumdati</taxon>
    </lineage>
</organism>
<protein>
    <submittedName>
        <fullName evidence="1">Uncharacterized protein</fullName>
    </submittedName>
</protein>
<evidence type="ECO:0000313" key="1">
    <source>
        <dbReference type="EMBL" id="KAB8218727.1"/>
    </source>
</evidence>
<name>A0A5N6EN40_9EURO</name>
<proteinExistence type="predicted"/>
<keyword evidence="2" id="KW-1185">Reference proteome</keyword>
<sequence length="59" mass="6472">MKGIFESVVEQVVSLVQFQVRAIARSGTKAKAIMLVGGFGESEYLLHGQRLFAVPYNEA</sequence>